<organism evidence="2 3">
    <name type="scientific">Marseilla massiliensis</name>
    <dbReference type="NCBI Taxonomy" id="1841864"/>
    <lineage>
        <taxon>Bacteria</taxon>
        <taxon>Pseudomonadati</taxon>
        <taxon>Bacteroidota</taxon>
        <taxon>Bacteroidia</taxon>
        <taxon>Bacteroidales</taxon>
        <taxon>Prevotellaceae</taxon>
        <taxon>Marseilla</taxon>
    </lineage>
</organism>
<comment type="caution">
    <text evidence="2">The sequence shown here is derived from an EMBL/GenBank/DDBJ whole genome shotgun (WGS) entry which is preliminary data.</text>
</comment>
<evidence type="ECO:0000256" key="1">
    <source>
        <dbReference type="SAM" id="Phobius"/>
    </source>
</evidence>
<feature type="transmembrane region" description="Helical" evidence="1">
    <location>
        <begin position="108"/>
        <end position="127"/>
    </location>
</feature>
<dbReference type="Proteomes" id="UP000764045">
    <property type="component" value="Unassembled WGS sequence"/>
</dbReference>
<dbReference type="EMBL" id="JACJJL010000016">
    <property type="protein sequence ID" value="MBM6662111.1"/>
    <property type="molecule type" value="Genomic_DNA"/>
</dbReference>
<evidence type="ECO:0000313" key="3">
    <source>
        <dbReference type="Proteomes" id="UP000764045"/>
    </source>
</evidence>
<sequence length="142" mass="15324">MNNMTDSIRHSGIVDSVGDDCVRVRILQTSACASCKVAGYCNASESKEKVIDVYGTAYAATVKVGDHVVVTASREVAFKALLWAFGVPFIILVAVLFAVVAATSDETVGALSGMAALAPYYLVLYFLRGRMRSKMTFRIEKD</sequence>
<keyword evidence="1" id="KW-1133">Transmembrane helix</keyword>
<dbReference type="RefSeq" id="WP_205110230.1">
    <property type="nucleotide sequence ID" value="NZ_CAWUJD010000001.1"/>
</dbReference>
<evidence type="ECO:0000313" key="2">
    <source>
        <dbReference type="EMBL" id="MBM6662111.1"/>
    </source>
</evidence>
<dbReference type="AlphaFoldDB" id="A0A939B532"/>
<accession>A0A939B532</accession>
<dbReference type="Pfam" id="PF04246">
    <property type="entry name" value="RseC_MucC"/>
    <property type="match status" value="1"/>
</dbReference>
<keyword evidence="1" id="KW-0812">Transmembrane</keyword>
<reference evidence="2 3" key="1">
    <citation type="journal article" date="2021" name="Sci. Rep.">
        <title>The distribution of antibiotic resistance genes in chicken gut microbiota commensals.</title>
        <authorList>
            <person name="Juricova H."/>
            <person name="Matiasovicova J."/>
            <person name="Kubasova T."/>
            <person name="Cejkova D."/>
            <person name="Rychlik I."/>
        </authorList>
    </citation>
    <scope>NUCLEOTIDE SEQUENCE [LARGE SCALE GENOMIC DNA]</scope>
    <source>
        <strain evidence="2 3">An819</strain>
    </source>
</reference>
<name>A0A939B532_9BACT</name>
<keyword evidence="3" id="KW-1185">Reference proteome</keyword>
<keyword evidence="1" id="KW-0472">Membrane</keyword>
<feature type="transmembrane region" description="Helical" evidence="1">
    <location>
        <begin position="80"/>
        <end position="102"/>
    </location>
</feature>
<gene>
    <name evidence="2" type="ORF">H6B30_10180</name>
</gene>
<protein>
    <submittedName>
        <fullName evidence="2">SoxR reducing system RseC family protein</fullName>
    </submittedName>
</protein>
<proteinExistence type="predicted"/>